<dbReference type="InterPro" id="IPR049735">
    <property type="entry name" value="NovE/LmbU-like"/>
</dbReference>
<dbReference type="OrthoDB" id="3383999at2"/>
<keyword evidence="2" id="KW-1185">Reference proteome</keyword>
<evidence type="ECO:0000313" key="2">
    <source>
        <dbReference type="Proteomes" id="UP000282084"/>
    </source>
</evidence>
<dbReference type="EMBL" id="RBXO01000001">
    <property type="protein sequence ID" value="RKT54708.1"/>
    <property type="molecule type" value="Genomic_DNA"/>
</dbReference>
<name>A0A495W4H4_9PSEU</name>
<proteinExistence type="predicted"/>
<dbReference type="NCBIfam" id="NF038070">
    <property type="entry name" value="LmbU_fam_TF"/>
    <property type="match status" value="1"/>
</dbReference>
<gene>
    <name evidence="1" type="ORF">C8E97_3356</name>
</gene>
<evidence type="ECO:0008006" key="3">
    <source>
        <dbReference type="Google" id="ProtNLM"/>
    </source>
</evidence>
<evidence type="ECO:0000313" key="1">
    <source>
        <dbReference type="EMBL" id="RKT54708.1"/>
    </source>
</evidence>
<reference evidence="1 2" key="1">
    <citation type="submission" date="2018-10" db="EMBL/GenBank/DDBJ databases">
        <title>Sequencing the genomes of 1000 actinobacteria strains.</title>
        <authorList>
            <person name="Klenk H.-P."/>
        </authorList>
    </citation>
    <scope>NUCLEOTIDE SEQUENCE [LARGE SCALE GENOMIC DNA]</scope>
    <source>
        <strain evidence="1 2">DSM 43800</strain>
    </source>
</reference>
<organism evidence="1 2">
    <name type="scientific">Saccharothrix australiensis</name>
    <dbReference type="NCBI Taxonomy" id="2072"/>
    <lineage>
        <taxon>Bacteria</taxon>
        <taxon>Bacillati</taxon>
        <taxon>Actinomycetota</taxon>
        <taxon>Actinomycetes</taxon>
        <taxon>Pseudonocardiales</taxon>
        <taxon>Pseudonocardiaceae</taxon>
        <taxon>Saccharothrix</taxon>
    </lineage>
</organism>
<dbReference type="Proteomes" id="UP000282084">
    <property type="component" value="Unassembled WGS sequence"/>
</dbReference>
<sequence>MQRSPAVNSGPTSTARPVLTKRTSLALPARIPLEDWRGIGQHISAIAESSAWWLGDWLIYGQEEYPDRYRRAIEETGLDYQTLRNYAWVARRFPPARRRAALSFQHHAELASLTAGEQDEWLDRAEEFRWSRNELRNRVRVGRRAVKPAEDARLRVDIIPDQRQRWQDAAATAEQDLLTWIVSVLDEAAADPPVD</sequence>
<accession>A0A495W4H4</accession>
<dbReference type="AlphaFoldDB" id="A0A495W4H4"/>
<comment type="caution">
    <text evidence="1">The sequence shown here is derived from an EMBL/GenBank/DDBJ whole genome shotgun (WGS) entry which is preliminary data.</text>
</comment>
<protein>
    <recommendedName>
        <fullName evidence="3">LmbU and cloE-like protein</fullName>
    </recommendedName>
</protein>